<organism evidence="1 2">
    <name type="scientific">Ktedonobacter racemifer DSM 44963</name>
    <dbReference type="NCBI Taxonomy" id="485913"/>
    <lineage>
        <taxon>Bacteria</taxon>
        <taxon>Bacillati</taxon>
        <taxon>Chloroflexota</taxon>
        <taxon>Ktedonobacteria</taxon>
        <taxon>Ktedonobacterales</taxon>
        <taxon>Ktedonobacteraceae</taxon>
        <taxon>Ktedonobacter</taxon>
    </lineage>
</organism>
<accession>D6TUY1</accession>
<dbReference type="Proteomes" id="UP000004508">
    <property type="component" value="Unassembled WGS sequence"/>
</dbReference>
<dbReference type="InParanoid" id="D6TUY1"/>
<sequence length="55" mass="6253">MEIVFVNSVKCGQLLRVLVAFGGKPQQISGDKEEKLKRSRSISHHCFLSLPFHRT</sequence>
<name>D6TUY1_KTERA</name>
<proteinExistence type="predicted"/>
<evidence type="ECO:0000313" key="1">
    <source>
        <dbReference type="EMBL" id="EFH85307.1"/>
    </source>
</evidence>
<reference evidence="1 2" key="1">
    <citation type="journal article" date="2011" name="Stand. Genomic Sci.">
        <title>Non-contiguous finished genome sequence and contextual data of the filamentous soil bacterium Ktedonobacter racemifer type strain (SOSP1-21).</title>
        <authorList>
            <person name="Chang Y.J."/>
            <person name="Land M."/>
            <person name="Hauser L."/>
            <person name="Chertkov O."/>
            <person name="Del Rio T.G."/>
            <person name="Nolan M."/>
            <person name="Copeland A."/>
            <person name="Tice H."/>
            <person name="Cheng J.F."/>
            <person name="Lucas S."/>
            <person name="Han C."/>
            <person name="Goodwin L."/>
            <person name="Pitluck S."/>
            <person name="Ivanova N."/>
            <person name="Ovchinikova G."/>
            <person name="Pati A."/>
            <person name="Chen A."/>
            <person name="Palaniappan K."/>
            <person name="Mavromatis K."/>
            <person name="Liolios K."/>
            <person name="Brettin T."/>
            <person name="Fiebig A."/>
            <person name="Rohde M."/>
            <person name="Abt B."/>
            <person name="Goker M."/>
            <person name="Detter J.C."/>
            <person name="Woyke T."/>
            <person name="Bristow J."/>
            <person name="Eisen J.A."/>
            <person name="Markowitz V."/>
            <person name="Hugenholtz P."/>
            <person name="Kyrpides N.C."/>
            <person name="Klenk H.P."/>
            <person name="Lapidus A."/>
        </authorList>
    </citation>
    <scope>NUCLEOTIDE SEQUENCE [LARGE SCALE GENOMIC DNA]</scope>
    <source>
        <strain evidence="2">DSM 44963</strain>
    </source>
</reference>
<comment type="caution">
    <text evidence="1">The sequence shown here is derived from an EMBL/GenBank/DDBJ whole genome shotgun (WGS) entry which is preliminary data.</text>
</comment>
<dbReference type="STRING" id="485913.Krac_6497"/>
<keyword evidence="2" id="KW-1185">Reference proteome</keyword>
<protein>
    <submittedName>
        <fullName evidence="1">Uncharacterized protein</fullName>
    </submittedName>
</protein>
<dbReference type="EMBL" id="ADVG01000003">
    <property type="protein sequence ID" value="EFH85307.1"/>
    <property type="molecule type" value="Genomic_DNA"/>
</dbReference>
<gene>
    <name evidence="1" type="ORF">Krac_6497</name>
</gene>
<evidence type="ECO:0000313" key="2">
    <source>
        <dbReference type="Proteomes" id="UP000004508"/>
    </source>
</evidence>
<dbReference type="AlphaFoldDB" id="D6TUY1"/>